<keyword evidence="2" id="KW-1185">Reference proteome</keyword>
<name>A0A521D023_9SPHI</name>
<dbReference type="EMBL" id="FXTN01000004">
    <property type="protein sequence ID" value="SMO65008.1"/>
    <property type="molecule type" value="Genomic_DNA"/>
</dbReference>
<accession>A0A521D023</accession>
<protein>
    <submittedName>
        <fullName evidence="1">Uncharacterized protein</fullName>
    </submittedName>
</protein>
<dbReference type="Proteomes" id="UP000320300">
    <property type="component" value="Unassembled WGS sequence"/>
</dbReference>
<reference evidence="1 2" key="1">
    <citation type="submission" date="2017-05" db="EMBL/GenBank/DDBJ databases">
        <authorList>
            <person name="Varghese N."/>
            <person name="Submissions S."/>
        </authorList>
    </citation>
    <scope>NUCLEOTIDE SEQUENCE [LARGE SCALE GENOMIC DNA]</scope>
    <source>
        <strain evidence="1 2">DSM 19036</strain>
    </source>
</reference>
<gene>
    <name evidence="1" type="ORF">SAMN06265348_104374</name>
</gene>
<organism evidence="1 2">
    <name type="scientific">Pedobacter westerhofensis</name>
    <dbReference type="NCBI Taxonomy" id="425512"/>
    <lineage>
        <taxon>Bacteria</taxon>
        <taxon>Pseudomonadati</taxon>
        <taxon>Bacteroidota</taxon>
        <taxon>Sphingobacteriia</taxon>
        <taxon>Sphingobacteriales</taxon>
        <taxon>Sphingobacteriaceae</taxon>
        <taxon>Pedobacter</taxon>
    </lineage>
</organism>
<evidence type="ECO:0000313" key="1">
    <source>
        <dbReference type="EMBL" id="SMO65008.1"/>
    </source>
</evidence>
<proteinExistence type="predicted"/>
<evidence type="ECO:0000313" key="2">
    <source>
        <dbReference type="Proteomes" id="UP000320300"/>
    </source>
</evidence>
<dbReference type="AlphaFoldDB" id="A0A521D023"/>
<sequence>MQIYNNYLELKLISRALRALNRIILLPLFEVLKIVKLFGEGNKFFLFRFSKIMLNFILYPRIPFDPFQLWVAPLASVDGFYVRFNLSSESKGEIDGDRFATYQ</sequence>